<organism evidence="1 2">
    <name type="scientific">Marine Group I thaumarchaeote SCGC AAA799-E16</name>
    <dbReference type="NCBI Taxonomy" id="1502292"/>
    <lineage>
        <taxon>Archaea</taxon>
        <taxon>Nitrososphaerota</taxon>
        <taxon>Marine Group I</taxon>
    </lineage>
</organism>
<protein>
    <submittedName>
        <fullName evidence="1">Uncharacterized protein</fullName>
    </submittedName>
</protein>
<accession>A0A081S7I1</accession>
<dbReference type="AlphaFoldDB" id="A0A081S7I1"/>
<gene>
    <name evidence="1" type="ORF">AAA799E16_00400</name>
</gene>
<reference evidence="1 2" key="1">
    <citation type="submission" date="2014-06" db="EMBL/GenBank/DDBJ databases">
        <authorList>
            <person name="Ngugi D.K."/>
            <person name="Blom J."/>
            <person name="Alam I."/>
            <person name="Rashid M."/>
            <person name="Ba Alawi W."/>
            <person name="Zhang G."/>
            <person name="Hikmawan T."/>
            <person name="Guan Y."/>
            <person name="Antunes A."/>
            <person name="Siam R."/>
            <person name="Eldorry H."/>
            <person name="Bajic V."/>
            <person name="Stingl U."/>
        </authorList>
    </citation>
    <scope>NUCLEOTIDE SEQUENCE [LARGE SCALE GENOMIC DNA]</scope>
    <source>
        <strain evidence="1">SCGC AAA799-E16</strain>
    </source>
</reference>
<dbReference type="Proteomes" id="UP000028027">
    <property type="component" value="Unassembled WGS sequence"/>
</dbReference>
<comment type="caution">
    <text evidence="1">The sequence shown here is derived from an EMBL/GenBank/DDBJ whole genome shotgun (WGS) entry which is preliminary data.</text>
</comment>
<evidence type="ECO:0000313" key="2">
    <source>
        <dbReference type="Proteomes" id="UP000028027"/>
    </source>
</evidence>
<dbReference type="EMBL" id="JNVL01000004">
    <property type="protein sequence ID" value="KER06884.1"/>
    <property type="molecule type" value="Genomic_DNA"/>
</dbReference>
<name>A0A081S7I1_9ARCH</name>
<sequence length="52" mass="6127">MRNINMAKRITVVLDDDLFKKLREKQSKMIKESTESISFSKVVNQTLRKSIK</sequence>
<proteinExistence type="predicted"/>
<evidence type="ECO:0000313" key="1">
    <source>
        <dbReference type="EMBL" id="KER06884.1"/>
    </source>
</evidence>
<keyword evidence="2" id="KW-1185">Reference proteome</keyword>